<accession>A0A6A6DLY8</accession>
<proteinExistence type="predicted"/>
<organism evidence="1 2">
    <name type="scientific">Zopfia rhizophila CBS 207.26</name>
    <dbReference type="NCBI Taxonomy" id="1314779"/>
    <lineage>
        <taxon>Eukaryota</taxon>
        <taxon>Fungi</taxon>
        <taxon>Dikarya</taxon>
        <taxon>Ascomycota</taxon>
        <taxon>Pezizomycotina</taxon>
        <taxon>Dothideomycetes</taxon>
        <taxon>Dothideomycetes incertae sedis</taxon>
        <taxon>Zopfiaceae</taxon>
        <taxon>Zopfia</taxon>
    </lineage>
</organism>
<name>A0A6A6DLY8_9PEZI</name>
<protein>
    <submittedName>
        <fullName evidence="1">Uncharacterized protein</fullName>
    </submittedName>
</protein>
<dbReference type="Proteomes" id="UP000800200">
    <property type="component" value="Unassembled WGS sequence"/>
</dbReference>
<keyword evidence="2" id="KW-1185">Reference proteome</keyword>
<gene>
    <name evidence="1" type="ORF">K469DRAFT_802069</name>
</gene>
<evidence type="ECO:0000313" key="1">
    <source>
        <dbReference type="EMBL" id="KAF2178960.1"/>
    </source>
</evidence>
<reference evidence="1" key="1">
    <citation type="journal article" date="2020" name="Stud. Mycol.">
        <title>101 Dothideomycetes genomes: a test case for predicting lifestyles and emergence of pathogens.</title>
        <authorList>
            <person name="Haridas S."/>
            <person name="Albert R."/>
            <person name="Binder M."/>
            <person name="Bloem J."/>
            <person name="Labutti K."/>
            <person name="Salamov A."/>
            <person name="Andreopoulos B."/>
            <person name="Baker S."/>
            <person name="Barry K."/>
            <person name="Bills G."/>
            <person name="Bluhm B."/>
            <person name="Cannon C."/>
            <person name="Castanera R."/>
            <person name="Culley D."/>
            <person name="Daum C."/>
            <person name="Ezra D."/>
            <person name="Gonzalez J."/>
            <person name="Henrissat B."/>
            <person name="Kuo A."/>
            <person name="Liang C."/>
            <person name="Lipzen A."/>
            <person name="Lutzoni F."/>
            <person name="Magnuson J."/>
            <person name="Mondo S."/>
            <person name="Nolan M."/>
            <person name="Ohm R."/>
            <person name="Pangilinan J."/>
            <person name="Park H.-J."/>
            <person name="Ramirez L."/>
            <person name="Alfaro M."/>
            <person name="Sun H."/>
            <person name="Tritt A."/>
            <person name="Yoshinaga Y."/>
            <person name="Zwiers L.-H."/>
            <person name="Turgeon B."/>
            <person name="Goodwin S."/>
            <person name="Spatafora J."/>
            <person name="Crous P."/>
            <person name="Grigoriev I."/>
        </authorList>
    </citation>
    <scope>NUCLEOTIDE SEQUENCE</scope>
    <source>
        <strain evidence="1">CBS 207.26</strain>
    </source>
</reference>
<sequence length="61" mass="7310">MLSPKFRNCSSVIVRGSISGVLKGLLVVFEQEWGKVTSKVYYTLKMYYFIYIHKFARWRRK</sequence>
<dbReference type="EMBL" id="ML994671">
    <property type="protein sequence ID" value="KAF2178960.1"/>
    <property type="molecule type" value="Genomic_DNA"/>
</dbReference>
<dbReference type="AlphaFoldDB" id="A0A6A6DLY8"/>
<evidence type="ECO:0000313" key="2">
    <source>
        <dbReference type="Proteomes" id="UP000800200"/>
    </source>
</evidence>